<organism evidence="1 2">
    <name type="scientific">Acropora cervicornis</name>
    <name type="common">Staghorn coral</name>
    <dbReference type="NCBI Taxonomy" id="6130"/>
    <lineage>
        <taxon>Eukaryota</taxon>
        <taxon>Metazoa</taxon>
        <taxon>Cnidaria</taxon>
        <taxon>Anthozoa</taxon>
        <taxon>Hexacorallia</taxon>
        <taxon>Scleractinia</taxon>
        <taxon>Astrocoeniina</taxon>
        <taxon>Acroporidae</taxon>
        <taxon>Acropora</taxon>
    </lineage>
</organism>
<sequence length="87" mass="10090">MSPFEELTRAANLVSLQKREMFVWKGTIHKPSNFIATSKHLGYSKSHCKTWKFRASARQLTLLSMEQLVDPSERNFFILFVAEKLSV</sequence>
<gene>
    <name evidence="1" type="ORF">P5673_025643</name>
</gene>
<keyword evidence="2" id="KW-1185">Reference proteome</keyword>
<reference evidence="1" key="2">
    <citation type="journal article" date="2023" name="Science">
        <title>Genomic signatures of disease resistance in endangered staghorn corals.</title>
        <authorList>
            <person name="Vollmer S.V."/>
            <person name="Selwyn J.D."/>
            <person name="Despard B.A."/>
            <person name="Roesel C.L."/>
        </authorList>
    </citation>
    <scope>NUCLEOTIDE SEQUENCE</scope>
    <source>
        <strain evidence="1">K2</strain>
    </source>
</reference>
<dbReference type="AlphaFoldDB" id="A0AAD9Q1U6"/>
<name>A0AAD9Q1U6_ACRCE</name>
<comment type="caution">
    <text evidence="1">The sequence shown here is derived from an EMBL/GenBank/DDBJ whole genome shotgun (WGS) entry which is preliminary data.</text>
</comment>
<protein>
    <submittedName>
        <fullName evidence="1">Uncharacterized protein</fullName>
    </submittedName>
</protein>
<dbReference type="Proteomes" id="UP001249851">
    <property type="component" value="Unassembled WGS sequence"/>
</dbReference>
<proteinExistence type="predicted"/>
<evidence type="ECO:0000313" key="2">
    <source>
        <dbReference type="Proteomes" id="UP001249851"/>
    </source>
</evidence>
<dbReference type="EMBL" id="JARQWQ010000080">
    <property type="protein sequence ID" value="KAK2553182.1"/>
    <property type="molecule type" value="Genomic_DNA"/>
</dbReference>
<reference evidence="1" key="1">
    <citation type="journal article" date="2023" name="G3 (Bethesda)">
        <title>Whole genome assembly and annotation of the endangered Caribbean coral Acropora cervicornis.</title>
        <authorList>
            <person name="Selwyn J.D."/>
            <person name="Vollmer S.V."/>
        </authorList>
    </citation>
    <scope>NUCLEOTIDE SEQUENCE</scope>
    <source>
        <strain evidence="1">K2</strain>
    </source>
</reference>
<accession>A0AAD9Q1U6</accession>
<evidence type="ECO:0000313" key="1">
    <source>
        <dbReference type="EMBL" id="KAK2553182.1"/>
    </source>
</evidence>